<dbReference type="Proteomes" id="UP000184315">
    <property type="component" value="Unassembled WGS sequence"/>
</dbReference>
<dbReference type="RefSeq" id="WP_186440282.1">
    <property type="nucleotide sequence ID" value="NZ_LN889764.1"/>
</dbReference>
<dbReference type="STRING" id="671072.PL921480289"/>
<proteinExistence type="predicted"/>
<protein>
    <submittedName>
        <fullName evidence="1">Uncharacterized protein</fullName>
    </submittedName>
</protein>
<sequence length="52" mass="5771">MIVLDNGLTFEQLTLTLVNGSTQIQVNNQILATLNNVDPNLLTFDNFTTSIF</sequence>
<reference evidence="2" key="1">
    <citation type="submission" date="2015-10" db="EMBL/GenBank/DDBJ databases">
        <authorList>
            <person name="Regsiter A."/>
            <person name="william w."/>
        </authorList>
    </citation>
    <scope>NUCLEOTIDE SEQUENCE [LARGE SCALE GENOMIC DNA]</scope>
</reference>
<dbReference type="EMBL" id="CZDF01000188">
    <property type="protein sequence ID" value="CUR36179.1"/>
    <property type="molecule type" value="Genomic_DNA"/>
</dbReference>
<evidence type="ECO:0000313" key="1">
    <source>
        <dbReference type="EMBL" id="CUR36179.1"/>
    </source>
</evidence>
<gene>
    <name evidence="1" type="ORF">PL921480289</name>
</gene>
<keyword evidence="2" id="KW-1185">Reference proteome</keyword>
<dbReference type="AlphaFoldDB" id="A0A1J1LU99"/>
<accession>A0A1J1LU99</accession>
<organism evidence="1 2">
    <name type="scientific">Planktothrix tepida PCC 9214</name>
    <dbReference type="NCBI Taxonomy" id="671072"/>
    <lineage>
        <taxon>Bacteria</taxon>
        <taxon>Bacillati</taxon>
        <taxon>Cyanobacteriota</taxon>
        <taxon>Cyanophyceae</taxon>
        <taxon>Oscillatoriophycideae</taxon>
        <taxon>Oscillatoriales</taxon>
        <taxon>Microcoleaceae</taxon>
        <taxon>Planktothrix</taxon>
    </lineage>
</organism>
<evidence type="ECO:0000313" key="2">
    <source>
        <dbReference type="Proteomes" id="UP000184315"/>
    </source>
</evidence>
<name>A0A1J1LU99_9CYAN</name>